<keyword evidence="2" id="KW-1185">Reference proteome</keyword>
<dbReference type="Pfam" id="PF13489">
    <property type="entry name" value="Methyltransf_23"/>
    <property type="match status" value="1"/>
</dbReference>
<dbReference type="InterPro" id="IPR029063">
    <property type="entry name" value="SAM-dependent_MTases_sf"/>
</dbReference>
<evidence type="ECO:0000313" key="1">
    <source>
        <dbReference type="EMBL" id="SIQ39665.1"/>
    </source>
</evidence>
<reference evidence="1 2" key="1">
    <citation type="submission" date="2017-01" db="EMBL/GenBank/DDBJ databases">
        <authorList>
            <person name="Varghese N."/>
            <person name="Submissions S."/>
        </authorList>
    </citation>
    <scope>NUCLEOTIDE SEQUENCE [LARGE SCALE GENOMIC DNA]</scope>
    <source>
        <strain evidence="1 2">ATCC 35905</strain>
    </source>
</reference>
<accession>A0A8G2CK62</accession>
<proteinExistence type="predicted"/>
<protein>
    <submittedName>
        <fullName evidence="1">O-methyltransferase</fullName>
    </submittedName>
</protein>
<dbReference type="Proteomes" id="UP000186308">
    <property type="component" value="Unassembled WGS sequence"/>
</dbReference>
<keyword evidence="1" id="KW-0808">Transferase</keyword>
<name>A0A8G2CK62_ACIRU</name>
<dbReference type="SUPFAM" id="SSF53335">
    <property type="entry name" value="S-adenosyl-L-methionine-dependent methyltransferases"/>
    <property type="match status" value="1"/>
</dbReference>
<sequence>MDQHAFDLATYFRKESVRRRPYGGQLTPSFQHALAAYHNDIEEPDCEFYHSITLPDGRVMDGAWDLRGHEADYLGGIPLAGKTVLEYGPASGFLSRAIVEAGADLTVFDLPIGHGPEIMPFGDITIGEAAISGAHSAGRLRNSWWYVKRAFGFEARAVYADIFHQPDDLGTYDIAIFGAILVHLSNPFQALREAAAVTRDTMIITDLVSLPPIPQLPGLMQIGTSAPPIGHIHWWNYSTSAFEVMLSRLGFANQTVTLHSPRAMADQPPMVTIVAHRN</sequence>
<organism evidence="1 2">
    <name type="scientific">Acidiphilium rubrum</name>
    <dbReference type="NCBI Taxonomy" id="526"/>
    <lineage>
        <taxon>Bacteria</taxon>
        <taxon>Pseudomonadati</taxon>
        <taxon>Pseudomonadota</taxon>
        <taxon>Alphaproteobacteria</taxon>
        <taxon>Acetobacterales</taxon>
        <taxon>Acidocellaceae</taxon>
        <taxon>Acidiphilium</taxon>
    </lineage>
</organism>
<dbReference type="GO" id="GO:0032259">
    <property type="term" value="P:methylation"/>
    <property type="evidence" value="ECO:0007669"/>
    <property type="project" value="UniProtKB-KW"/>
</dbReference>
<gene>
    <name evidence="1" type="ORF">SAMN05421828_104103</name>
</gene>
<dbReference type="EMBL" id="FTNE01000004">
    <property type="protein sequence ID" value="SIQ39665.1"/>
    <property type="molecule type" value="Genomic_DNA"/>
</dbReference>
<dbReference type="RefSeq" id="WP_139333980.1">
    <property type="nucleotide sequence ID" value="NZ_FTNE01000004.1"/>
</dbReference>
<dbReference type="GO" id="GO:0008168">
    <property type="term" value="F:methyltransferase activity"/>
    <property type="evidence" value="ECO:0007669"/>
    <property type="project" value="UniProtKB-KW"/>
</dbReference>
<dbReference type="AlphaFoldDB" id="A0A8G2CK62"/>
<comment type="caution">
    <text evidence="1">The sequence shown here is derived from an EMBL/GenBank/DDBJ whole genome shotgun (WGS) entry which is preliminary data.</text>
</comment>
<dbReference type="Gene3D" id="3.40.50.150">
    <property type="entry name" value="Vaccinia Virus protein VP39"/>
    <property type="match status" value="1"/>
</dbReference>
<keyword evidence="1" id="KW-0489">Methyltransferase</keyword>
<evidence type="ECO:0000313" key="2">
    <source>
        <dbReference type="Proteomes" id="UP000186308"/>
    </source>
</evidence>
<dbReference type="OrthoDB" id="9811332at2"/>